<dbReference type="SMART" id="SM00387">
    <property type="entry name" value="HATPase_c"/>
    <property type="match status" value="1"/>
</dbReference>
<dbReference type="CDD" id="cd00082">
    <property type="entry name" value="HisKA"/>
    <property type="match status" value="1"/>
</dbReference>
<dbReference type="SMART" id="SM00388">
    <property type="entry name" value="HisKA"/>
    <property type="match status" value="1"/>
</dbReference>
<evidence type="ECO:0000256" key="1">
    <source>
        <dbReference type="ARBA" id="ARBA00000085"/>
    </source>
</evidence>
<dbReference type="RefSeq" id="WP_381491117.1">
    <property type="nucleotide sequence ID" value="NZ_JBHTIK010000007.1"/>
</dbReference>
<dbReference type="Pfam" id="PF00512">
    <property type="entry name" value="HisKA"/>
    <property type="match status" value="1"/>
</dbReference>
<keyword evidence="5 12" id="KW-0808">Transferase</keyword>
<organism evidence="12 13">
    <name type="scientific">Sphingosinicella xenopeptidilytica</name>
    <dbReference type="NCBI Taxonomy" id="364098"/>
    <lineage>
        <taxon>Bacteria</taxon>
        <taxon>Pseudomonadati</taxon>
        <taxon>Pseudomonadota</taxon>
        <taxon>Alphaproteobacteria</taxon>
        <taxon>Sphingomonadales</taxon>
        <taxon>Sphingosinicellaceae</taxon>
        <taxon>Sphingosinicella</taxon>
    </lineage>
</organism>
<keyword evidence="6 10" id="KW-0812">Transmembrane</keyword>
<evidence type="ECO:0000256" key="4">
    <source>
        <dbReference type="ARBA" id="ARBA00022553"/>
    </source>
</evidence>
<evidence type="ECO:0000256" key="6">
    <source>
        <dbReference type="ARBA" id="ARBA00022692"/>
    </source>
</evidence>
<dbReference type="PROSITE" id="PS50109">
    <property type="entry name" value="HIS_KIN"/>
    <property type="match status" value="1"/>
</dbReference>
<dbReference type="InterPro" id="IPR036097">
    <property type="entry name" value="HisK_dim/P_sf"/>
</dbReference>
<evidence type="ECO:0000256" key="2">
    <source>
        <dbReference type="ARBA" id="ARBA00004370"/>
    </source>
</evidence>
<evidence type="ECO:0000256" key="3">
    <source>
        <dbReference type="ARBA" id="ARBA00012438"/>
    </source>
</evidence>
<dbReference type="PANTHER" id="PTHR45436:SF1">
    <property type="entry name" value="SENSOR PROTEIN QSEC"/>
    <property type="match status" value="1"/>
</dbReference>
<comment type="subcellular location">
    <subcellularLocation>
        <location evidence="2">Membrane</location>
    </subcellularLocation>
</comment>
<dbReference type="Pfam" id="PF08521">
    <property type="entry name" value="2CSK_N"/>
    <property type="match status" value="1"/>
</dbReference>
<evidence type="ECO:0000256" key="9">
    <source>
        <dbReference type="ARBA" id="ARBA00023136"/>
    </source>
</evidence>
<dbReference type="Proteomes" id="UP001597124">
    <property type="component" value="Unassembled WGS sequence"/>
</dbReference>
<comment type="catalytic activity">
    <reaction evidence="1">
        <text>ATP + protein L-histidine = ADP + protein N-phospho-L-histidine.</text>
        <dbReference type="EC" id="2.7.13.3"/>
    </reaction>
</comment>
<dbReference type="GO" id="GO:0004673">
    <property type="term" value="F:protein histidine kinase activity"/>
    <property type="evidence" value="ECO:0007669"/>
    <property type="project" value="UniProtKB-EC"/>
</dbReference>
<evidence type="ECO:0000256" key="8">
    <source>
        <dbReference type="ARBA" id="ARBA00022989"/>
    </source>
</evidence>
<protein>
    <recommendedName>
        <fullName evidence="3">histidine kinase</fullName>
        <ecNumber evidence="3">2.7.13.3</ecNumber>
    </recommendedName>
</protein>
<dbReference type="PRINTS" id="PR00344">
    <property type="entry name" value="BCTRLSENSOR"/>
</dbReference>
<dbReference type="InterPro" id="IPR004358">
    <property type="entry name" value="Sig_transdc_His_kin-like_C"/>
</dbReference>
<sequence length="448" mass="47908">MPTAALALVLGVGGALIINSIVESVNDRLLDASARSIADTLALEDGEITLDLPPSAFGMLENDERDNVYYSVRVGGELLTGYPDLPQIKTDPARTDDITFAYSAYRDAPIRVAAIVRRVPRVEAPVVVQVAETLEARNSLSSRMLAGLLVLETLIVGLLVLLVPIAVRWGLVPLAEVRRGIASRSPTDFTPLTLQQVPAELRSFVDAFNGLLLRLENAVEGLRGFTADASHQMRTPLSILRAHLQVLKREGTGTEGGRASLADIDTATVRLQRLLTQLLALARAEGNRENVMRLARNVDLAALARSVAEDHVPAALAAGVEIEFDAEGSAAVRTVGEFARELISNLVDNAIRYNRRGGTVWLWVTAEEAGVRVVVEDDGPGIPPGMRAHIFQRFRRLDREHTEGSGLGLAIVSELATALGGGIAVTDRAGGGLRVVIDFPRDLAAGGA</sequence>
<reference evidence="13" key="1">
    <citation type="journal article" date="2019" name="Int. J. Syst. Evol. Microbiol.">
        <title>The Global Catalogue of Microorganisms (GCM) 10K type strain sequencing project: providing services to taxonomists for standard genome sequencing and annotation.</title>
        <authorList>
            <consortium name="The Broad Institute Genomics Platform"/>
            <consortium name="The Broad Institute Genome Sequencing Center for Infectious Disease"/>
            <person name="Wu L."/>
            <person name="Ma J."/>
        </authorList>
    </citation>
    <scope>NUCLEOTIDE SEQUENCE [LARGE SCALE GENOMIC DNA]</scope>
    <source>
        <strain evidence="13">CCUG 52537</strain>
    </source>
</reference>
<evidence type="ECO:0000256" key="7">
    <source>
        <dbReference type="ARBA" id="ARBA00022777"/>
    </source>
</evidence>
<evidence type="ECO:0000313" key="13">
    <source>
        <dbReference type="Proteomes" id="UP001597124"/>
    </source>
</evidence>
<name>A0ABW3C4F6_SPHXN</name>
<keyword evidence="4" id="KW-0597">Phosphoprotein</keyword>
<keyword evidence="9 10" id="KW-0472">Membrane</keyword>
<dbReference type="InterPro" id="IPR003661">
    <property type="entry name" value="HisK_dim/P_dom"/>
</dbReference>
<keyword evidence="13" id="KW-1185">Reference proteome</keyword>
<dbReference type="EC" id="2.7.13.3" evidence="3"/>
<evidence type="ECO:0000256" key="5">
    <source>
        <dbReference type="ARBA" id="ARBA00022679"/>
    </source>
</evidence>
<dbReference type="CDD" id="cd00075">
    <property type="entry name" value="HATPase"/>
    <property type="match status" value="1"/>
</dbReference>
<dbReference type="Gene3D" id="1.10.287.130">
    <property type="match status" value="1"/>
</dbReference>
<keyword evidence="7 12" id="KW-0418">Kinase</keyword>
<dbReference type="InterPro" id="IPR036890">
    <property type="entry name" value="HATPase_C_sf"/>
</dbReference>
<dbReference type="SUPFAM" id="SSF55874">
    <property type="entry name" value="ATPase domain of HSP90 chaperone/DNA topoisomerase II/histidine kinase"/>
    <property type="match status" value="1"/>
</dbReference>
<dbReference type="InterPro" id="IPR013727">
    <property type="entry name" value="2CSK_N"/>
</dbReference>
<keyword evidence="8 10" id="KW-1133">Transmembrane helix</keyword>
<proteinExistence type="predicted"/>
<feature type="domain" description="Histidine kinase" evidence="11">
    <location>
        <begin position="228"/>
        <end position="443"/>
    </location>
</feature>
<dbReference type="InterPro" id="IPR005467">
    <property type="entry name" value="His_kinase_dom"/>
</dbReference>
<gene>
    <name evidence="12" type="ORF">ACFQ00_12240</name>
</gene>
<feature type="transmembrane region" description="Helical" evidence="10">
    <location>
        <begin position="144"/>
        <end position="171"/>
    </location>
</feature>
<dbReference type="SUPFAM" id="SSF47384">
    <property type="entry name" value="Homodimeric domain of signal transducing histidine kinase"/>
    <property type="match status" value="1"/>
</dbReference>
<dbReference type="InterPro" id="IPR050428">
    <property type="entry name" value="TCS_sensor_his_kinase"/>
</dbReference>
<dbReference type="Pfam" id="PF02518">
    <property type="entry name" value="HATPase_c"/>
    <property type="match status" value="1"/>
</dbReference>
<comment type="caution">
    <text evidence="12">The sequence shown here is derived from an EMBL/GenBank/DDBJ whole genome shotgun (WGS) entry which is preliminary data.</text>
</comment>
<evidence type="ECO:0000259" key="11">
    <source>
        <dbReference type="PROSITE" id="PS50109"/>
    </source>
</evidence>
<dbReference type="InterPro" id="IPR003594">
    <property type="entry name" value="HATPase_dom"/>
</dbReference>
<dbReference type="PANTHER" id="PTHR45436">
    <property type="entry name" value="SENSOR HISTIDINE KINASE YKOH"/>
    <property type="match status" value="1"/>
</dbReference>
<accession>A0ABW3C4F6</accession>
<evidence type="ECO:0000313" key="12">
    <source>
        <dbReference type="EMBL" id="MFD0849098.1"/>
    </source>
</evidence>
<dbReference type="EMBL" id="JBHTIK010000007">
    <property type="protein sequence ID" value="MFD0849098.1"/>
    <property type="molecule type" value="Genomic_DNA"/>
</dbReference>
<evidence type="ECO:0000256" key="10">
    <source>
        <dbReference type="SAM" id="Phobius"/>
    </source>
</evidence>
<dbReference type="Gene3D" id="3.30.565.10">
    <property type="entry name" value="Histidine kinase-like ATPase, C-terminal domain"/>
    <property type="match status" value="1"/>
</dbReference>